<dbReference type="EMBL" id="LGTC01000001">
    <property type="protein sequence ID" value="KNY28987.1"/>
    <property type="molecule type" value="Genomic_DNA"/>
</dbReference>
<dbReference type="Proteomes" id="UP000036923">
    <property type="component" value="Unassembled WGS sequence"/>
</dbReference>
<dbReference type="GO" id="GO:0009307">
    <property type="term" value="P:DNA restriction-modification system"/>
    <property type="evidence" value="ECO:0007669"/>
    <property type="project" value="UniProtKB-KW"/>
</dbReference>
<evidence type="ECO:0000256" key="1">
    <source>
        <dbReference type="ARBA" id="ARBA00022747"/>
    </source>
</evidence>
<dbReference type="AlphaFoldDB" id="A0A0L6JU80"/>
<dbReference type="RefSeq" id="WP_050753682.1">
    <property type="nucleotide sequence ID" value="NZ_JQKC01000005.1"/>
</dbReference>
<proteinExistence type="predicted"/>
<sequence>MLIYITADLGSIGIVPSNFGEAYINQHIAVVRLNDSRYSKFVAWFLKSETGRKRLLAYQRGATKKGLGLDDIRDVLITYPEVHVALKIVQEIESRLSVCGKMEEVIQNSLAQAEALRQSILKKAFEGKLVPQDPNDEHAEKLLERIRLENQNPTPKSTKKKVKGAVK</sequence>
<dbReference type="eggNOG" id="COG0732">
    <property type="taxonomic scope" value="Bacteria"/>
</dbReference>
<dbReference type="Gene3D" id="3.90.220.20">
    <property type="entry name" value="DNA methylase specificity domains"/>
    <property type="match status" value="1"/>
</dbReference>
<gene>
    <name evidence="4" type="ORF">Bccel_4261</name>
</gene>
<evidence type="ECO:0000256" key="3">
    <source>
        <dbReference type="SAM" id="MobiDB-lite"/>
    </source>
</evidence>
<dbReference type="PANTHER" id="PTHR43140:SF1">
    <property type="entry name" value="TYPE I RESTRICTION ENZYME ECOKI SPECIFICITY SUBUNIT"/>
    <property type="match status" value="1"/>
</dbReference>
<evidence type="ECO:0000313" key="4">
    <source>
        <dbReference type="EMBL" id="KNY28987.1"/>
    </source>
</evidence>
<dbReference type="OrthoDB" id="9811611at2"/>
<dbReference type="PATRIC" id="fig|398512.5.peg.4462"/>
<evidence type="ECO:0000256" key="2">
    <source>
        <dbReference type="ARBA" id="ARBA00023125"/>
    </source>
</evidence>
<accession>A0A0L6JU80</accession>
<organism evidence="4 5">
    <name type="scientific">Pseudobacteroides cellulosolvens ATCC 35603 = DSM 2933</name>
    <dbReference type="NCBI Taxonomy" id="398512"/>
    <lineage>
        <taxon>Bacteria</taxon>
        <taxon>Bacillati</taxon>
        <taxon>Bacillota</taxon>
        <taxon>Clostridia</taxon>
        <taxon>Eubacteriales</taxon>
        <taxon>Oscillospiraceae</taxon>
        <taxon>Pseudobacteroides</taxon>
    </lineage>
</organism>
<dbReference type="InterPro" id="IPR044946">
    <property type="entry name" value="Restrct_endonuc_typeI_TRD_sf"/>
</dbReference>
<reference evidence="5" key="1">
    <citation type="submission" date="2015-07" db="EMBL/GenBank/DDBJ databases">
        <title>Near-Complete Genome Sequence of the Cellulolytic Bacterium Bacteroides (Pseudobacteroides) cellulosolvens ATCC 35603.</title>
        <authorList>
            <person name="Dassa B."/>
            <person name="Utturkar S.M."/>
            <person name="Klingeman D.M."/>
            <person name="Hurt R.A."/>
            <person name="Keller M."/>
            <person name="Xu J."/>
            <person name="Reddy Y.H.K."/>
            <person name="Borovok I."/>
            <person name="Grinberg I.R."/>
            <person name="Lamed R."/>
            <person name="Zhivin O."/>
            <person name="Bayer E.A."/>
            <person name="Brown S.D."/>
        </authorList>
    </citation>
    <scope>NUCLEOTIDE SEQUENCE [LARGE SCALE GENOMIC DNA]</scope>
    <source>
        <strain evidence="5">DSM 2933</strain>
    </source>
</reference>
<dbReference type="SUPFAM" id="SSF116734">
    <property type="entry name" value="DNA methylase specificity domain"/>
    <property type="match status" value="1"/>
</dbReference>
<dbReference type="PANTHER" id="PTHR43140">
    <property type="entry name" value="TYPE-1 RESTRICTION ENZYME ECOKI SPECIFICITY PROTEIN"/>
    <property type="match status" value="1"/>
</dbReference>
<feature type="compositionally biased region" description="Basic residues" evidence="3">
    <location>
        <begin position="157"/>
        <end position="167"/>
    </location>
</feature>
<keyword evidence="2" id="KW-0238">DNA-binding</keyword>
<comment type="caution">
    <text evidence="4">The sequence shown here is derived from an EMBL/GenBank/DDBJ whole genome shotgun (WGS) entry which is preliminary data.</text>
</comment>
<protein>
    <recommendedName>
        <fullName evidence="6">Restriction modification system DNA specificity domain-containing protein</fullName>
    </recommendedName>
</protein>
<evidence type="ECO:0000313" key="5">
    <source>
        <dbReference type="Proteomes" id="UP000036923"/>
    </source>
</evidence>
<name>A0A0L6JU80_9FIRM</name>
<feature type="region of interest" description="Disordered" evidence="3">
    <location>
        <begin position="146"/>
        <end position="167"/>
    </location>
</feature>
<dbReference type="InterPro" id="IPR051212">
    <property type="entry name" value="Type-I_RE_S_subunit"/>
</dbReference>
<dbReference type="STRING" id="398512.Bccel_4261"/>
<dbReference type="GO" id="GO:0003677">
    <property type="term" value="F:DNA binding"/>
    <property type="evidence" value="ECO:0007669"/>
    <property type="project" value="UniProtKB-KW"/>
</dbReference>
<keyword evidence="1" id="KW-0680">Restriction system</keyword>
<dbReference type="REBASE" id="129476">
    <property type="entry name" value="S.Pce2933ORF4258P"/>
</dbReference>
<keyword evidence="5" id="KW-1185">Reference proteome</keyword>
<evidence type="ECO:0008006" key="6">
    <source>
        <dbReference type="Google" id="ProtNLM"/>
    </source>
</evidence>